<feature type="transmembrane region" description="Helical" evidence="1">
    <location>
        <begin position="40"/>
        <end position="63"/>
    </location>
</feature>
<dbReference type="InterPro" id="IPR046492">
    <property type="entry name" value="DUF6585"/>
</dbReference>
<dbReference type="AlphaFoldDB" id="A0A1T4KZW3"/>
<dbReference type="OrthoDB" id="82437at2"/>
<feature type="transmembrane region" description="Helical" evidence="1">
    <location>
        <begin position="210"/>
        <end position="228"/>
    </location>
</feature>
<reference evidence="2 3" key="1">
    <citation type="submission" date="2017-02" db="EMBL/GenBank/DDBJ databases">
        <authorList>
            <person name="Peterson S.W."/>
        </authorList>
    </citation>
    <scope>NUCLEOTIDE SEQUENCE [LARGE SCALE GENOMIC DNA]</scope>
    <source>
        <strain evidence="2 3">ATCC 17233</strain>
    </source>
</reference>
<proteinExistence type="predicted"/>
<organism evidence="2 3">
    <name type="scientific">Eubacterium ruminantium</name>
    <dbReference type="NCBI Taxonomy" id="42322"/>
    <lineage>
        <taxon>Bacteria</taxon>
        <taxon>Bacillati</taxon>
        <taxon>Bacillota</taxon>
        <taxon>Clostridia</taxon>
        <taxon>Eubacteriales</taxon>
        <taxon>Eubacteriaceae</taxon>
        <taxon>Eubacterium</taxon>
    </lineage>
</organism>
<dbReference type="EMBL" id="FUXA01000005">
    <property type="protein sequence ID" value="SJZ47878.1"/>
    <property type="molecule type" value="Genomic_DNA"/>
</dbReference>
<feature type="transmembrane region" description="Helical" evidence="1">
    <location>
        <begin position="14"/>
        <end position="34"/>
    </location>
</feature>
<keyword evidence="3" id="KW-1185">Reference proteome</keyword>
<dbReference type="Pfam" id="PF20226">
    <property type="entry name" value="DUF6585"/>
    <property type="match status" value="1"/>
</dbReference>
<protein>
    <recommendedName>
        <fullName evidence="4">PH domain-containing protein</fullName>
    </recommendedName>
</protein>
<evidence type="ECO:0000256" key="1">
    <source>
        <dbReference type="SAM" id="Phobius"/>
    </source>
</evidence>
<evidence type="ECO:0008006" key="4">
    <source>
        <dbReference type="Google" id="ProtNLM"/>
    </source>
</evidence>
<keyword evidence="1" id="KW-0472">Membrane</keyword>
<name>A0A1T4KZW3_9FIRM</name>
<evidence type="ECO:0000313" key="3">
    <source>
        <dbReference type="Proteomes" id="UP000189857"/>
    </source>
</evidence>
<keyword evidence="1" id="KW-1133">Transmembrane helix</keyword>
<gene>
    <name evidence="2" type="ORF">SAMN02745110_00588</name>
</gene>
<accession>A0A1T4KZW3</accession>
<keyword evidence="1" id="KW-0812">Transmembrane</keyword>
<dbReference type="RefSeq" id="WP_078786266.1">
    <property type="nucleotide sequence ID" value="NZ_FMTO01000005.1"/>
</dbReference>
<dbReference type="Proteomes" id="UP000189857">
    <property type="component" value="Unassembled WGS sequence"/>
</dbReference>
<feature type="transmembrane region" description="Helical" evidence="1">
    <location>
        <begin position="182"/>
        <end position="204"/>
    </location>
</feature>
<sequence length="334" mass="37192">MNNKRFRVSSNKRIAAAWALMGGFLAALIMSYFVADLENNAPQCVIAAAICGVVAMLACIIFVKEYYLQIYSDGFELTKGKEIKKYPFTAFGGSNVVRNYVNGIRTSTTREIRIIEADGEVTTINANHLSKGLFAEMVSYLGHSSYTESHDMEAAAEYFKEGHEFKIANDSIIQEVKKKASLSIAIMVSLIIIGLVALVANFVMPKESTGVLFVLIVAFCIAAAELPMDTIPKVNLYKKIKNLPNYIYIDSNALVMGDKTYSADSILNILMVPSNYDILTRDMIIITKNNEKIKYNFGKPDYRGKLTYMGYDALYGTINLWCIVNNINFVKILG</sequence>
<evidence type="ECO:0000313" key="2">
    <source>
        <dbReference type="EMBL" id="SJZ47878.1"/>
    </source>
</evidence>